<evidence type="ECO:0000313" key="3">
    <source>
        <dbReference type="Proteomes" id="UP001432222"/>
    </source>
</evidence>
<feature type="transmembrane region" description="Helical" evidence="1">
    <location>
        <begin position="6"/>
        <end position="22"/>
    </location>
</feature>
<organism evidence="2 3">
    <name type="scientific">Kitasatospora purpeofusca</name>
    <dbReference type="NCBI Taxonomy" id="67352"/>
    <lineage>
        <taxon>Bacteria</taxon>
        <taxon>Bacillati</taxon>
        <taxon>Actinomycetota</taxon>
        <taxon>Actinomycetes</taxon>
        <taxon>Kitasatosporales</taxon>
        <taxon>Streptomycetaceae</taxon>
        <taxon>Kitasatospora</taxon>
    </lineage>
</organism>
<sequence length="161" mass="17727">MPTLVDAALVVVVMVLVLRRQMRPRRLDTDRRFWLLPLVLGAVALKDPQLIDRRDTAWSVVLLGCGMLAVLAAGSVWGWTVRLWREADGALWSQGTRATLAAWGGMIAIRFGLFGLGAAMHLRQSSSALLLSLAVLLLVRSLVVHWRARALLPPGRITLMS</sequence>
<evidence type="ECO:0000256" key="1">
    <source>
        <dbReference type="SAM" id="Phobius"/>
    </source>
</evidence>
<proteinExistence type="predicted"/>
<keyword evidence="1" id="KW-1133">Transmembrane helix</keyword>
<accession>A0ABZ1TYC6</accession>
<keyword evidence="3" id="KW-1185">Reference proteome</keyword>
<gene>
    <name evidence="2" type="ORF">OHA16_13865</name>
</gene>
<keyword evidence="1" id="KW-0812">Transmembrane</keyword>
<dbReference type="Proteomes" id="UP001432222">
    <property type="component" value="Chromosome"/>
</dbReference>
<evidence type="ECO:0000313" key="2">
    <source>
        <dbReference type="EMBL" id="WUQ83958.1"/>
    </source>
</evidence>
<dbReference type="EMBL" id="CP108110">
    <property type="protein sequence ID" value="WUQ83958.1"/>
    <property type="molecule type" value="Genomic_DNA"/>
</dbReference>
<keyword evidence="1" id="KW-0472">Membrane</keyword>
<feature type="transmembrane region" description="Helical" evidence="1">
    <location>
        <begin position="57"/>
        <end position="79"/>
    </location>
</feature>
<protein>
    <submittedName>
        <fullName evidence="2">DUF1453 domain-containing protein</fullName>
    </submittedName>
</protein>
<reference evidence="2" key="1">
    <citation type="submission" date="2022-10" db="EMBL/GenBank/DDBJ databases">
        <title>The complete genomes of actinobacterial strains from the NBC collection.</title>
        <authorList>
            <person name="Joergensen T.S."/>
            <person name="Alvarez Arevalo M."/>
            <person name="Sterndorff E.B."/>
            <person name="Faurdal D."/>
            <person name="Vuksanovic O."/>
            <person name="Mourched A.-S."/>
            <person name="Charusanti P."/>
            <person name="Shaw S."/>
            <person name="Blin K."/>
            <person name="Weber T."/>
        </authorList>
    </citation>
    <scope>NUCLEOTIDE SEQUENCE</scope>
    <source>
        <strain evidence="2">NBC_00222</strain>
    </source>
</reference>
<feature type="transmembrane region" description="Helical" evidence="1">
    <location>
        <begin position="100"/>
        <end position="122"/>
    </location>
</feature>
<dbReference type="RefSeq" id="WP_328954878.1">
    <property type="nucleotide sequence ID" value="NZ_CP108110.1"/>
</dbReference>
<feature type="transmembrane region" description="Helical" evidence="1">
    <location>
        <begin position="128"/>
        <end position="146"/>
    </location>
</feature>
<name>A0ABZ1TYC6_9ACTN</name>